<dbReference type="AlphaFoldDB" id="A0A354YUI6"/>
<evidence type="ECO:0000313" key="4">
    <source>
        <dbReference type="Proteomes" id="UP000263273"/>
    </source>
</evidence>
<evidence type="ECO:0000259" key="2">
    <source>
        <dbReference type="Pfam" id="PF01370"/>
    </source>
</evidence>
<comment type="caution">
    <text evidence="3">The sequence shown here is derived from an EMBL/GenBank/DDBJ whole genome shotgun (WGS) entry which is preliminary data.</text>
</comment>
<evidence type="ECO:0000313" key="3">
    <source>
        <dbReference type="EMBL" id="HBK53028.1"/>
    </source>
</evidence>
<feature type="domain" description="NAD-dependent epimerase/dehydratase" evidence="2">
    <location>
        <begin position="3"/>
        <end position="234"/>
    </location>
</feature>
<name>A0A354YUI6_9FIRM</name>
<gene>
    <name evidence="3" type="ORF">DDZ44_03705</name>
</gene>
<comment type="similarity">
    <text evidence="1">Belongs to the NAD(P)-dependent epimerase/dehydratase family.</text>
</comment>
<dbReference type="Gene3D" id="3.40.50.720">
    <property type="entry name" value="NAD(P)-binding Rossmann-like Domain"/>
    <property type="match status" value="1"/>
</dbReference>
<proteinExistence type="inferred from homology"/>
<protein>
    <submittedName>
        <fullName evidence="3">UDP-glucose 4-epimerase</fullName>
    </submittedName>
</protein>
<sequence>MKILLTGGAGFIASHICDRLISEGHEVAVIDNLSTGRLEFLNPRAYFYQLDLCDPAIALVFQIEKPELVIHHAAQVSVNNSWENPVLDAAVNVVGSLNLYENCRQYKVKKIIYASSAAIYGEPLYLGIDEEHPVKPLSFYGLSKYLAEIYLKYYAGLFGLKFTILRYANVYGPRQRSDGEGGVIAIFLSSLLKGEAPVIFGQGEQSRDFIYVADIVEANIQALTRAENEVLNLGTGIELNINQLYAGIEALLCSQLQPVYVPERPGDIMHSYFDQRKAAKLLDWEASYPLQDGLRKTIEYMS</sequence>
<evidence type="ECO:0000256" key="1">
    <source>
        <dbReference type="ARBA" id="ARBA00007637"/>
    </source>
</evidence>
<dbReference type="RefSeq" id="WP_276662760.1">
    <property type="nucleotide sequence ID" value="NZ_DCDX01000144.1"/>
</dbReference>
<dbReference type="InterPro" id="IPR001509">
    <property type="entry name" value="Epimerase_deHydtase"/>
</dbReference>
<organism evidence="3 4">
    <name type="scientific">Syntrophomonas wolfei</name>
    <dbReference type="NCBI Taxonomy" id="863"/>
    <lineage>
        <taxon>Bacteria</taxon>
        <taxon>Bacillati</taxon>
        <taxon>Bacillota</taxon>
        <taxon>Clostridia</taxon>
        <taxon>Eubacteriales</taxon>
        <taxon>Syntrophomonadaceae</taxon>
        <taxon>Syntrophomonas</taxon>
    </lineage>
</organism>
<dbReference type="InterPro" id="IPR036291">
    <property type="entry name" value="NAD(P)-bd_dom_sf"/>
</dbReference>
<dbReference type="SUPFAM" id="SSF51735">
    <property type="entry name" value="NAD(P)-binding Rossmann-fold domains"/>
    <property type="match status" value="1"/>
</dbReference>
<dbReference type="Proteomes" id="UP000263273">
    <property type="component" value="Unassembled WGS sequence"/>
</dbReference>
<accession>A0A354YUI6</accession>
<dbReference type="PANTHER" id="PTHR43000">
    <property type="entry name" value="DTDP-D-GLUCOSE 4,6-DEHYDRATASE-RELATED"/>
    <property type="match status" value="1"/>
</dbReference>
<dbReference type="EMBL" id="DNZF01000081">
    <property type="protein sequence ID" value="HBK53028.1"/>
    <property type="molecule type" value="Genomic_DNA"/>
</dbReference>
<reference evidence="3 4" key="1">
    <citation type="journal article" date="2018" name="Nat. Biotechnol.">
        <title>A standardized bacterial taxonomy based on genome phylogeny substantially revises the tree of life.</title>
        <authorList>
            <person name="Parks D.H."/>
            <person name="Chuvochina M."/>
            <person name="Waite D.W."/>
            <person name="Rinke C."/>
            <person name="Skarshewski A."/>
            <person name="Chaumeil P.A."/>
            <person name="Hugenholtz P."/>
        </authorList>
    </citation>
    <scope>NUCLEOTIDE SEQUENCE [LARGE SCALE GENOMIC DNA]</scope>
    <source>
        <strain evidence="3">UBA10948</strain>
    </source>
</reference>
<dbReference type="Pfam" id="PF01370">
    <property type="entry name" value="Epimerase"/>
    <property type="match status" value="1"/>
</dbReference>
<dbReference type="STRING" id="378794.GCA_001570625_01474"/>